<sequence>MPNQNRQMSIIICPGIHEPELTESFRVGLLDLVSNGAIAPNYANILLYPGKDALVLSAFHILQFLRARLTDSLKSPIIFISFSAGVVGAIGAAHLWQLLGGTVKAFIAIDGWGVPLQGNFPIHRMSHDYFTHWSSRLLGCGQNNFYAQPAVDHLSMWRCLTKSRSESTSQAVQGWWVDSSIEISPPKGYLTAAEFLLMLLKRYEAN</sequence>
<dbReference type="AlphaFoldDB" id="B2J1P1"/>
<dbReference type="STRING" id="63737.Npun_R1737"/>
<gene>
    <name evidence="2" type="ordered locus">Npun_R1737</name>
</gene>
<feature type="transmembrane region" description="Helical" evidence="1">
    <location>
        <begin position="76"/>
        <end position="96"/>
    </location>
</feature>
<proteinExistence type="predicted"/>
<accession>B2J1P1</accession>
<dbReference type="eggNOG" id="ENOG5030P5G">
    <property type="taxonomic scope" value="Bacteria"/>
</dbReference>
<dbReference type="PhylomeDB" id="B2J1P1"/>
<evidence type="ECO:0000256" key="1">
    <source>
        <dbReference type="SAM" id="Phobius"/>
    </source>
</evidence>
<dbReference type="Proteomes" id="UP000001191">
    <property type="component" value="Chromosome"/>
</dbReference>
<dbReference type="KEGG" id="npu:Npun_R1737"/>
<name>B2J1P1_NOSP7</name>
<dbReference type="EMBL" id="CP001037">
    <property type="protein sequence ID" value="ACC80402.1"/>
    <property type="molecule type" value="Genomic_DNA"/>
</dbReference>
<keyword evidence="1" id="KW-1133">Transmembrane helix</keyword>
<keyword evidence="1" id="KW-0812">Transmembrane</keyword>
<keyword evidence="3" id="KW-1185">Reference proteome</keyword>
<organism evidence="2 3">
    <name type="scientific">Nostoc punctiforme (strain ATCC 29133 / PCC 73102)</name>
    <dbReference type="NCBI Taxonomy" id="63737"/>
    <lineage>
        <taxon>Bacteria</taxon>
        <taxon>Bacillati</taxon>
        <taxon>Cyanobacteriota</taxon>
        <taxon>Cyanophyceae</taxon>
        <taxon>Nostocales</taxon>
        <taxon>Nostocaceae</taxon>
        <taxon>Nostoc</taxon>
    </lineage>
</organism>
<reference evidence="3" key="1">
    <citation type="submission" date="2008-04" db="EMBL/GenBank/DDBJ databases">
        <title>Complete sequence of chromosome of Nostoc punctiforme ATCC 29133.</title>
        <authorList>
            <consortium name="US DOE Joint Genome Institute"/>
            <person name="Copeland A."/>
            <person name="Lucas S."/>
            <person name="Lapidus A."/>
            <person name="Glavina del Rio T."/>
            <person name="Dalin E."/>
            <person name="Tice H."/>
            <person name="Pitluck S."/>
            <person name="Chain P."/>
            <person name="Malfatti S."/>
            <person name="Shin M."/>
            <person name="Vergez L."/>
            <person name="Schmutz J."/>
            <person name="Larimer F."/>
            <person name="Land M."/>
            <person name="Hauser L."/>
            <person name="Kyrpides N."/>
            <person name="Kim E."/>
            <person name="Meeks J.C."/>
            <person name="Elhai J."/>
            <person name="Campbell E.L."/>
            <person name="Thiel T."/>
            <person name="Longmire J."/>
            <person name="Potts M."/>
            <person name="Atlas R."/>
        </authorList>
    </citation>
    <scope>NUCLEOTIDE SEQUENCE [LARGE SCALE GENOMIC DNA]</scope>
    <source>
        <strain evidence="3">ATCC 29133 / PCC 73102</strain>
    </source>
</reference>
<evidence type="ECO:0000313" key="2">
    <source>
        <dbReference type="EMBL" id="ACC80402.1"/>
    </source>
</evidence>
<evidence type="ECO:0000313" key="3">
    <source>
        <dbReference type="Proteomes" id="UP000001191"/>
    </source>
</evidence>
<keyword evidence="1" id="KW-0472">Membrane</keyword>
<protein>
    <submittedName>
        <fullName evidence="2">Uncharacterized protein</fullName>
    </submittedName>
</protein>
<dbReference type="EnsemblBacteria" id="ACC80402">
    <property type="protein sequence ID" value="ACC80402"/>
    <property type="gene ID" value="Npun_R1737"/>
</dbReference>
<reference evidence="2 3" key="2">
    <citation type="journal article" date="2013" name="Plant Physiol.">
        <title>A Nostoc punctiforme Sugar Transporter Necessary to Establish a Cyanobacterium-Plant Symbiosis.</title>
        <authorList>
            <person name="Ekman M."/>
            <person name="Picossi S."/>
            <person name="Campbell E.L."/>
            <person name="Meeks J.C."/>
            <person name="Flores E."/>
        </authorList>
    </citation>
    <scope>NUCLEOTIDE SEQUENCE [LARGE SCALE GENOMIC DNA]</scope>
    <source>
        <strain evidence="3">ATCC 29133 / PCC 73102</strain>
    </source>
</reference>
<dbReference type="HOGENOM" id="CLU_105888_0_0_3"/>